<name>A0ABS6T018_9RHOB</name>
<feature type="compositionally biased region" description="Acidic residues" evidence="6">
    <location>
        <begin position="196"/>
        <end position="220"/>
    </location>
</feature>
<comment type="function">
    <text evidence="5">This is one of the proteins that binds to the 5S RNA in the ribosome where it forms part of the central protuberance.</text>
</comment>
<evidence type="ECO:0000256" key="1">
    <source>
        <dbReference type="ARBA" id="ARBA00022730"/>
    </source>
</evidence>
<reference evidence="9 10" key="1">
    <citation type="submission" date="2021-05" db="EMBL/GenBank/DDBJ databases">
        <title>Culturable bacteria isolated from Daya Bay.</title>
        <authorList>
            <person name="Zheng W."/>
            <person name="Yu S."/>
            <person name="Huang Y."/>
        </authorList>
    </citation>
    <scope>NUCLEOTIDE SEQUENCE [LARGE SCALE GENOMIC DNA]</scope>
    <source>
        <strain evidence="9 10">DP4N28-5</strain>
    </source>
</reference>
<dbReference type="HAMAP" id="MF_01334">
    <property type="entry name" value="Ribosomal_bL25_CTC"/>
    <property type="match status" value="1"/>
</dbReference>
<evidence type="ECO:0000259" key="8">
    <source>
        <dbReference type="Pfam" id="PF14693"/>
    </source>
</evidence>
<evidence type="ECO:0000313" key="10">
    <source>
        <dbReference type="Proteomes" id="UP000756530"/>
    </source>
</evidence>
<keyword evidence="2 5" id="KW-0694">RNA-binding</keyword>
<keyword evidence="1 5" id="KW-0699">rRNA-binding</keyword>
<evidence type="ECO:0000256" key="5">
    <source>
        <dbReference type="HAMAP-Rule" id="MF_01334"/>
    </source>
</evidence>
<feature type="domain" description="Large ribosomal subunit protein bL25 L25" evidence="7">
    <location>
        <begin position="10"/>
        <end position="97"/>
    </location>
</feature>
<evidence type="ECO:0000259" key="7">
    <source>
        <dbReference type="Pfam" id="PF01386"/>
    </source>
</evidence>
<evidence type="ECO:0000256" key="3">
    <source>
        <dbReference type="ARBA" id="ARBA00022980"/>
    </source>
</evidence>
<dbReference type="NCBIfam" id="NF004128">
    <property type="entry name" value="PRK05618.1-2"/>
    <property type="match status" value="1"/>
</dbReference>
<dbReference type="Pfam" id="PF14693">
    <property type="entry name" value="Ribosomal_TL5_C"/>
    <property type="match status" value="1"/>
</dbReference>
<evidence type="ECO:0000313" key="9">
    <source>
        <dbReference type="EMBL" id="MBV7378579.1"/>
    </source>
</evidence>
<dbReference type="PANTHER" id="PTHR33284">
    <property type="entry name" value="RIBOSOMAL PROTEIN L25/GLN-TRNA SYNTHETASE, ANTI-CODON-BINDING DOMAIN-CONTAINING PROTEIN"/>
    <property type="match status" value="1"/>
</dbReference>
<dbReference type="InterPro" id="IPR020930">
    <property type="entry name" value="Ribosomal_uL5_bac-type"/>
</dbReference>
<dbReference type="CDD" id="cd00495">
    <property type="entry name" value="Ribosomal_L25_TL5_CTC"/>
    <property type="match status" value="1"/>
</dbReference>
<dbReference type="PANTHER" id="PTHR33284:SF1">
    <property type="entry name" value="RIBOSOMAL PROTEIN L25_GLN-TRNA SYNTHETASE, ANTI-CODON-BINDING DOMAIN-CONTAINING PROTEIN"/>
    <property type="match status" value="1"/>
</dbReference>
<evidence type="ECO:0000256" key="6">
    <source>
        <dbReference type="SAM" id="MobiDB-lite"/>
    </source>
</evidence>
<evidence type="ECO:0000256" key="2">
    <source>
        <dbReference type="ARBA" id="ARBA00022884"/>
    </source>
</evidence>
<dbReference type="Proteomes" id="UP000756530">
    <property type="component" value="Unassembled WGS sequence"/>
</dbReference>
<dbReference type="RefSeq" id="WP_218391774.1">
    <property type="nucleotide sequence ID" value="NZ_JAHUZE010000002.1"/>
</dbReference>
<feature type="domain" description="Large ribosomal subunit protein bL25 beta" evidence="8">
    <location>
        <begin position="106"/>
        <end position="189"/>
    </location>
</feature>
<accession>A0ABS6T018</accession>
<dbReference type="EMBL" id="JAHUZE010000002">
    <property type="protein sequence ID" value="MBV7378579.1"/>
    <property type="molecule type" value="Genomic_DNA"/>
</dbReference>
<dbReference type="GO" id="GO:0005840">
    <property type="term" value="C:ribosome"/>
    <property type="evidence" value="ECO:0007669"/>
    <property type="project" value="UniProtKB-KW"/>
</dbReference>
<dbReference type="NCBIfam" id="TIGR00731">
    <property type="entry name" value="bL25_bact_ctc"/>
    <property type="match status" value="1"/>
</dbReference>
<protein>
    <recommendedName>
        <fullName evidence="5">Large ribosomal subunit protein bL25</fullName>
    </recommendedName>
    <alternativeName>
        <fullName evidence="5">General stress protein CTC</fullName>
    </alternativeName>
</protein>
<comment type="subunit">
    <text evidence="5">Part of the 50S ribosomal subunit; part of the 5S rRNA/L5/L18/L25 subcomplex. Contacts the 5S rRNA. Binds to the 5S rRNA independently of L5 and L18.</text>
</comment>
<feature type="region of interest" description="Disordered" evidence="6">
    <location>
        <begin position="190"/>
        <end position="220"/>
    </location>
</feature>
<proteinExistence type="inferred from homology"/>
<sequence>MAGQIPDFHATVRTGTGKGAARQARREGLVPGIVYGGGELDPLPINIPFNMLLKKLKDGRFLSTLYNLKVEGQEDVRVICRNVQRDVVKDLPTHVDFLRLKRTSRINLFIPVEFINEEIAPGVKKGGVVVHVRPEVELDVVAGDIPEKIIVDLAGRDIGDVIHISDVDLPEGAKVTVERDFVIANISAPSGLRATDDEEDETPETEVINEADKEEADAEE</sequence>
<comment type="caution">
    <text evidence="9">The sequence shown here is derived from an EMBL/GenBank/DDBJ whole genome shotgun (WGS) entry which is preliminary data.</text>
</comment>
<organism evidence="9 10">
    <name type="scientific">Maritimibacter dapengensis</name>
    <dbReference type="NCBI Taxonomy" id="2836868"/>
    <lineage>
        <taxon>Bacteria</taxon>
        <taxon>Pseudomonadati</taxon>
        <taxon>Pseudomonadota</taxon>
        <taxon>Alphaproteobacteria</taxon>
        <taxon>Rhodobacterales</taxon>
        <taxon>Roseobacteraceae</taxon>
        <taxon>Maritimibacter</taxon>
    </lineage>
</organism>
<comment type="similarity">
    <text evidence="5">Belongs to the bacterial ribosomal protein bL25 family. CTC subfamily.</text>
</comment>
<dbReference type="InterPro" id="IPR020057">
    <property type="entry name" value="Ribosomal_bL25_b-dom"/>
</dbReference>
<keyword evidence="3 5" id="KW-0689">Ribosomal protein</keyword>
<dbReference type="Pfam" id="PF01386">
    <property type="entry name" value="Ribosomal_L25p"/>
    <property type="match status" value="1"/>
</dbReference>
<dbReference type="InterPro" id="IPR029751">
    <property type="entry name" value="Ribosomal_L25_dom"/>
</dbReference>
<evidence type="ECO:0000256" key="4">
    <source>
        <dbReference type="ARBA" id="ARBA00023274"/>
    </source>
</evidence>
<keyword evidence="4 5" id="KW-0687">Ribonucleoprotein</keyword>
<keyword evidence="10" id="KW-1185">Reference proteome</keyword>
<dbReference type="InterPro" id="IPR001021">
    <property type="entry name" value="Ribosomal_bL25_long"/>
</dbReference>
<gene>
    <name evidence="5" type="primary">rplY</name>
    <name evidence="5" type="synonym">ctc</name>
    <name evidence="9" type="ORF">KJP28_06540</name>
</gene>